<feature type="non-terminal residue" evidence="3">
    <location>
        <position position="142"/>
    </location>
</feature>
<keyword evidence="2" id="KW-0812">Transmembrane</keyword>
<evidence type="ECO:0000313" key="4">
    <source>
        <dbReference type="Proteomes" id="UP001178507"/>
    </source>
</evidence>
<name>A0AA36IC53_9DINO</name>
<keyword evidence="2" id="KW-0472">Membrane</keyword>
<accession>A0AA36IC53</accession>
<dbReference type="EMBL" id="CAUJNA010001129">
    <property type="protein sequence ID" value="CAJ1384607.1"/>
    <property type="molecule type" value="Genomic_DNA"/>
</dbReference>
<dbReference type="Proteomes" id="UP001178507">
    <property type="component" value="Unassembled WGS sequence"/>
</dbReference>
<evidence type="ECO:0000256" key="2">
    <source>
        <dbReference type="SAM" id="Phobius"/>
    </source>
</evidence>
<feature type="compositionally biased region" description="Basic and acidic residues" evidence="1">
    <location>
        <begin position="62"/>
        <end position="74"/>
    </location>
</feature>
<proteinExistence type="predicted"/>
<organism evidence="3 4">
    <name type="scientific">Effrenium voratum</name>
    <dbReference type="NCBI Taxonomy" id="2562239"/>
    <lineage>
        <taxon>Eukaryota</taxon>
        <taxon>Sar</taxon>
        <taxon>Alveolata</taxon>
        <taxon>Dinophyceae</taxon>
        <taxon>Suessiales</taxon>
        <taxon>Symbiodiniaceae</taxon>
        <taxon>Effrenium</taxon>
    </lineage>
</organism>
<feature type="region of interest" description="Disordered" evidence="1">
    <location>
        <begin position="43"/>
        <end position="74"/>
    </location>
</feature>
<reference evidence="3" key="1">
    <citation type="submission" date="2023-08" db="EMBL/GenBank/DDBJ databases">
        <authorList>
            <person name="Chen Y."/>
            <person name="Shah S."/>
            <person name="Dougan E. K."/>
            <person name="Thang M."/>
            <person name="Chan C."/>
        </authorList>
    </citation>
    <scope>NUCLEOTIDE SEQUENCE</scope>
</reference>
<evidence type="ECO:0000313" key="3">
    <source>
        <dbReference type="EMBL" id="CAJ1384607.1"/>
    </source>
</evidence>
<keyword evidence="2" id="KW-1133">Transmembrane helix</keyword>
<comment type="caution">
    <text evidence="3">The sequence shown here is derived from an EMBL/GenBank/DDBJ whole genome shotgun (WGS) entry which is preliminary data.</text>
</comment>
<gene>
    <name evidence="3" type="ORF">EVOR1521_LOCUS11439</name>
</gene>
<dbReference type="AlphaFoldDB" id="A0AA36IC53"/>
<sequence>MDAKAASMDAKDLQLLSRIDELQASLCRQLQESHEAILAAVRPMERAERSAPREAVTPKKAGTNEDHRMSRVKSENFAVNRTISGRPRLVKKIQDTAMTRRLTNPISGSTYHAKLRSFVTSGPLDLIVGCVLLANAAVLVYE</sequence>
<feature type="compositionally biased region" description="Basic and acidic residues" evidence="1">
    <location>
        <begin position="43"/>
        <end position="52"/>
    </location>
</feature>
<evidence type="ECO:0000256" key="1">
    <source>
        <dbReference type="SAM" id="MobiDB-lite"/>
    </source>
</evidence>
<keyword evidence="4" id="KW-1185">Reference proteome</keyword>
<feature type="transmembrane region" description="Helical" evidence="2">
    <location>
        <begin position="124"/>
        <end position="141"/>
    </location>
</feature>
<protein>
    <submittedName>
        <fullName evidence="3">Uncharacterized protein</fullName>
    </submittedName>
</protein>